<protein>
    <recommendedName>
        <fullName evidence="2">CheB-type methylesterase domain-containing protein</fullName>
    </recommendedName>
</protein>
<dbReference type="Proteomes" id="UP000632858">
    <property type="component" value="Unassembled WGS sequence"/>
</dbReference>
<evidence type="ECO:0000259" key="2">
    <source>
        <dbReference type="PROSITE" id="PS50122"/>
    </source>
</evidence>
<reference evidence="3" key="1">
    <citation type="journal article" date="2014" name="Int. J. Syst. Evol. Microbiol.">
        <title>Complete genome sequence of Corynebacterium casei LMG S-19264T (=DSM 44701T), isolated from a smear-ripened cheese.</title>
        <authorList>
            <consortium name="US DOE Joint Genome Institute (JGI-PGF)"/>
            <person name="Walter F."/>
            <person name="Albersmeier A."/>
            <person name="Kalinowski J."/>
            <person name="Ruckert C."/>
        </authorList>
    </citation>
    <scope>NUCLEOTIDE SEQUENCE</scope>
    <source>
        <strain evidence="3">CGMCC 1.12726</strain>
    </source>
</reference>
<proteinExistence type="predicted"/>
<dbReference type="AlphaFoldDB" id="A0A917CK58"/>
<dbReference type="EMBL" id="BMFO01000002">
    <property type="protein sequence ID" value="GGF90521.1"/>
    <property type="molecule type" value="Genomic_DNA"/>
</dbReference>
<comment type="caution">
    <text evidence="1">Lacks conserved residue(s) required for the propagation of feature annotation.</text>
</comment>
<dbReference type="GO" id="GO:0005737">
    <property type="term" value="C:cytoplasm"/>
    <property type="evidence" value="ECO:0007669"/>
    <property type="project" value="InterPro"/>
</dbReference>
<organism evidence="3 4">
    <name type="scientific">Arenimonas maotaiensis</name>
    <dbReference type="NCBI Taxonomy" id="1446479"/>
    <lineage>
        <taxon>Bacteria</taxon>
        <taxon>Pseudomonadati</taxon>
        <taxon>Pseudomonadota</taxon>
        <taxon>Gammaproteobacteria</taxon>
        <taxon>Lysobacterales</taxon>
        <taxon>Lysobacteraceae</taxon>
        <taxon>Arenimonas</taxon>
    </lineage>
</organism>
<dbReference type="InterPro" id="IPR000673">
    <property type="entry name" value="Sig_transdc_resp-reg_Me-estase"/>
</dbReference>
<feature type="domain" description="CheB-type methylesterase" evidence="2">
    <location>
        <begin position="396"/>
        <end position="502"/>
    </location>
</feature>
<sequence length="555" mass="58290">MNASGTQRIVVLGHEGHARDQLVTALSDLGAVPVWVGTPSQSDPSALSTLNPNRLVISLDPTIELELEPYGDLLGQPGITVLFDDAETTRGLSGWDLNRWARHLAAKLLGRSDLPAEHGPRAATVDDAGPVDALVDASVTVPVGLESVAEAAEPVEPAVAAAASEPVAPTPVWQDDGEYDSLEFDPNELEAALQQLDRNLSSSYSADEVKAANFEKLEPLSEQEQSAFRLDDEDRTTAASAAPEVVGVDFTPVPQPDNFDPPVMSVRGVPDEGPVEPTDDDLKRLIAEAEDLENRLIPDDIPLASDAPVFDSRAAASEIRPDAVPEAPKPRVFDLSQFSLVEDGAPMPTAEPPSPVPPAVPAAAVAPSFSAGFGMAEQGAAEDSADNEGRLYLAISGIGGPGAVRSLVEAVPSGFTGILALSQQLADGQLARLCGQLQKVTAVPVRVCEPDEYLHAGTIYLMPPEYGILPSPLGYQCRAAGGLKPFIDESDPESRILVLSGGNPDLAQPLIMAGMVSGNVRAQDPDSCYEPTLARELVNIGAPTLPLDGMGAWFT</sequence>
<dbReference type="SUPFAM" id="SSF52738">
    <property type="entry name" value="Methylesterase CheB, C-terminal domain"/>
    <property type="match status" value="1"/>
</dbReference>
<keyword evidence="4" id="KW-1185">Reference proteome</keyword>
<evidence type="ECO:0000313" key="4">
    <source>
        <dbReference type="Proteomes" id="UP000632858"/>
    </source>
</evidence>
<dbReference type="GO" id="GO:0006935">
    <property type="term" value="P:chemotaxis"/>
    <property type="evidence" value="ECO:0007669"/>
    <property type="project" value="InterPro"/>
</dbReference>
<dbReference type="GO" id="GO:0000156">
    <property type="term" value="F:phosphorelay response regulator activity"/>
    <property type="evidence" value="ECO:0007669"/>
    <property type="project" value="InterPro"/>
</dbReference>
<gene>
    <name evidence="3" type="ORF">GCM10010960_10520</name>
</gene>
<dbReference type="PROSITE" id="PS50122">
    <property type="entry name" value="CHEB"/>
    <property type="match status" value="1"/>
</dbReference>
<evidence type="ECO:0000256" key="1">
    <source>
        <dbReference type="PROSITE-ProRule" id="PRU00050"/>
    </source>
</evidence>
<reference evidence="3" key="2">
    <citation type="submission" date="2020-09" db="EMBL/GenBank/DDBJ databases">
        <authorList>
            <person name="Sun Q."/>
            <person name="Zhou Y."/>
        </authorList>
    </citation>
    <scope>NUCLEOTIDE SEQUENCE</scope>
    <source>
        <strain evidence="3">CGMCC 1.12726</strain>
    </source>
</reference>
<name>A0A917CK58_9GAMM</name>
<evidence type="ECO:0000313" key="3">
    <source>
        <dbReference type="EMBL" id="GGF90521.1"/>
    </source>
</evidence>
<dbReference type="Gene3D" id="3.40.50.180">
    <property type="entry name" value="Methylesterase CheB, C-terminal domain"/>
    <property type="match status" value="1"/>
</dbReference>
<dbReference type="RefSeq" id="WP_188448540.1">
    <property type="nucleotide sequence ID" value="NZ_BMFO01000002.1"/>
</dbReference>
<accession>A0A917CK58</accession>
<dbReference type="GO" id="GO:0008984">
    <property type="term" value="F:protein-glutamate methylesterase activity"/>
    <property type="evidence" value="ECO:0007669"/>
    <property type="project" value="InterPro"/>
</dbReference>
<dbReference type="Pfam" id="PF01339">
    <property type="entry name" value="CheB_methylest"/>
    <property type="match status" value="1"/>
</dbReference>
<comment type="caution">
    <text evidence="3">The sequence shown here is derived from an EMBL/GenBank/DDBJ whole genome shotgun (WGS) entry which is preliminary data.</text>
</comment>
<dbReference type="InterPro" id="IPR035909">
    <property type="entry name" value="CheB_C"/>
</dbReference>